<sequence length="129" mass="13794">MSFPTLVGLVLGLLGLFSLANGAFTIWRSSGRRTRSAVVAEVVPQATFQILHLDVDDDGGTVRVPARRPLQPTPVEVGQRLEVVLDGRRKIAWIGRPPRSLRVLGVVSIVLGTLLMLFGVSLVAAGTSL</sequence>
<keyword evidence="3" id="KW-1185">Reference proteome</keyword>
<comment type="caution">
    <text evidence="2">The sequence shown here is derived from an EMBL/GenBank/DDBJ whole genome shotgun (WGS) entry which is preliminary data.</text>
</comment>
<organism evidence="2 3">
    <name type="scientific">Serinibacter arcticus</name>
    <dbReference type="NCBI Taxonomy" id="1655435"/>
    <lineage>
        <taxon>Bacteria</taxon>
        <taxon>Bacillati</taxon>
        <taxon>Actinomycetota</taxon>
        <taxon>Actinomycetes</taxon>
        <taxon>Micrococcales</taxon>
        <taxon>Beutenbergiaceae</taxon>
        <taxon>Serinibacter</taxon>
    </lineage>
</organism>
<gene>
    <name evidence="2" type="ORF">SERN_0438</name>
</gene>
<dbReference type="OrthoDB" id="9987548at2"/>
<keyword evidence="1" id="KW-1133">Transmembrane helix</keyword>
<reference evidence="2 3" key="1">
    <citation type="submission" date="2018-11" db="EMBL/GenBank/DDBJ databases">
        <title>Complete genome sequencing of the Actinobacteria Serinibacter sp. K3-2.</title>
        <authorList>
            <person name="Rakitin A.L."/>
            <person name="Beletsky A.V."/>
            <person name="Mardanov A.V."/>
            <person name="Ravin N.V."/>
            <person name="Gromova A.S."/>
            <person name="Filippova S.N."/>
            <person name="Gal'Chenko V.F."/>
        </authorList>
    </citation>
    <scope>NUCLEOTIDE SEQUENCE [LARGE SCALE GENOMIC DNA]</scope>
    <source>
        <strain evidence="2 3">K3-2</strain>
    </source>
</reference>
<evidence type="ECO:0000313" key="3">
    <source>
        <dbReference type="Proteomes" id="UP000297318"/>
    </source>
</evidence>
<dbReference type="Proteomes" id="UP000297318">
    <property type="component" value="Unassembled WGS sequence"/>
</dbReference>
<evidence type="ECO:0000313" key="2">
    <source>
        <dbReference type="EMBL" id="TGO06246.1"/>
    </source>
</evidence>
<evidence type="ECO:0008006" key="4">
    <source>
        <dbReference type="Google" id="ProtNLM"/>
    </source>
</evidence>
<dbReference type="RefSeq" id="WP_135848479.1">
    <property type="nucleotide sequence ID" value="NZ_RHPJ01000001.1"/>
</dbReference>
<name>A0A4Z1E2V7_9MICO</name>
<accession>A0A4Z1E2V7</accession>
<dbReference type="AlphaFoldDB" id="A0A4Z1E2V7"/>
<dbReference type="EMBL" id="RHPJ01000001">
    <property type="protein sequence ID" value="TGO06246.1"/>
    <property type="molecule type" value="Genomic_DNA"/>
</dbReference>
<protein>
    <recommendedName>
        <fullName evidence="4">DUF3592 domain-containing protein</fullName>
    </recommendedName>
</protein>
<evidence type="ECO:0000256" key="1">
    <source>
        <dbReference type="SAM" id="Phobius"/>
    </source>
</evidence>
<feature type="transmembrane region" description="Helical" evidence="1">
    <location>
        <begin position="103"/>
        <end position="125"/>
    </location>
</feature>
<proteinExistence type="predicted"/>
<keyword evidence="1" id="KW-0472">Membrane</keyword>
<keyword evidence="1" id="KW-0812">Transmembrane</keyword>